<dbReference type="RefSeq" id="WP_064035850.1">
    <property type="nucleotide sequence ID" value="NZ_LUUH01000028.1"/>
</dbReference>
<sequence length="208" mass="22120">MNLSRSGICCGIAAPVIWLSLIGLAGAMRPEFSHSYQYISELGERGSVTEIPMRYIGFGFAGFLYLCFALALPATLCEGWRAALLATLIGLDGIGRIGAGVFACDPGCDGLSSSQELHRLFAMTGFSAAILAALACGIIFRRHPWLSILSIYSIGSGLLATTLLLLMTWEANPIQTPGLFEHLATGVLSIWTLVFAVCLLRGSALSDE</sequence>
<evidence type="ECO:0000256" key="1">
    <source>
        <dbReference type="SAM" id="Phobius"/>
    </source>
</evidence>
<name>A0A177MPA5_METMH</name>
<evidence type="ECO:0008006" key="4">
    <source>
        <dbReference type="Google" id="ProtNLM"/>
    </source>
</evidence>
<reference evidence="2 3" key="1">
    <citation type="submission" date="2016-03" db="EMBL/GenBank/DDBJ databases">
        <authorList>
            <person name="Ploux O."/>
        </authorList>
    </citation>
    <scope>NUCLEOTIDE SEQUENCE [LARGE SCALE GENOMIC DNA]</scope>
    <source>
        <strain evidence="2 3">R-45371</strain>
    </source>
</reference>
<dbReference type="Proteomes" id="UP000077763">
    <property type="component" value="Unassembled WGS sequence"/>
</dbReference>
<keyword evidence="1" id="KW-0472">Membrane</keyword>
<evidence type="ECO:0000313" key="2">
    <source>
        <dbReference type="EMBL" id="OAI07491.1"/>
    </source>
</evidence>
<proteinExistence type="predicted"/>
<gene>
    <name evidence="2" type="ORF">A1353_07375</name>
</gene>
<feature type="transmembrane region" description="Helical" evidence="1">
    <location>
        <begin position="179"/>
        <end position="202"/>
    </location>
</feature>
<dbReference type="AlphaFoldDB" id="A0A177MPA5"/>
<dbReference type="InterPro" id="IPR009339">
    <property type="entry name" value="DUF998"/>
</dbReference>
<dbReference type="EMBL" id="LUUH01000028">
    <property type="protein sequence ID" value="OAI07491.1"/>
    <property type="molecule type" value="Genomic_DNA"/>
</dbReference>
<feature type="transmembrane region" description="Helical" evidence="1">
    <location>
        <begin position="51"/>
        <end position="72"/>
    </location>
</feature>
<protein>
    <recommendedName>
        <fullName evidence="4">DUF998 domain-containing protein</fullName>
    </recommendedName>
</protein>
<dbReference type="Pfam" id="PF06197">
    <property type="entry name" value="DUF998"/>
    <property type="match status" value="1"/>
</dbReference>
<keyword evidence="1" id="KW-1133">Transmembrane helix</keyword>
<feature type="transmembrane region" description="Helical" evidence="1">
    <location>
        <begin position="146"/>
        <end position="167"/>
    </location>
</feature>
<accession>A0A177MPA5</accession>
<keyword evidence="1" id="KW-0812">Transmembrane</keyword>
<comment type="caution">
    <text evidence="2">The sequence shown here is derived from an EMBL/GenBank/DDBJ whole genome shotgun (WGS) entry which is preliminary data.</text>
</comment>
<feature type="transmembrane region" description="Helical" evidence="1">
    <location>
        <begin position="120"/>
        <end position="140"/>
    </location>
</feature>
<organism evidence="2 3">
    <name type="scientific">Methylomonas methanica</name>
    <dbReference type="NCBI Taxonomy" id="421"/>
    <lineage>
        <taxon>Bacteria</taxon>
        <taxon>Pseudomonadati</taxon>
        <taxon>Pseudomonadota</taxon>
        <taxon>Gammaproteobacteria</taxon>
        <taxon>Methylococcales</taxon>
        <taxon>Methylococcaceae</taxon>
        <taxon>Methylomonas</taxon>
    </lineage>
</organism>
<evidence type="ECO:0000313" key="3">
    <source>
        <dbReference type="Proteomes" id="UP000077763"/>
    </source>
</evidence>